<comment type="caution">
    <text evidence="1">The sequence shown here is derived from an EMBL/GenBank/DDBJ whole genome shotgun (WGS) entry which is preliminary data.</text>
</comment>
<dbReference type="Gene3D" id="1.25.40.180">
    <property type="match status" value="1"/>
</dbReference>
<organism evidence="1 2">
    <name type="scientific">Araneus ventricosus</name>
    <name type="common">Orbweaver spider</name>
    <name type="synonym">Epeira ventricosa</name>
    <dbReference type="NCBI Taxonomy" id="182803"/>
    <lineage>
        <taxon>Eukaryota</taxon>
        <taxon>Metazoa</taxon>
        <taxon>Ecdysozoa</taxon>
        <taxon>Arthropoda</taxon>
        <taxon>Chelicerata</taxon>
        <taxon>Arachnida</taxon>
        <taxon>Araneae</taxon>
        <taxon>Araneomorphae</taxon>
        <taxon>Entelegynae</taxon>
        <taxon>Araneoidea</taxon>
        <taxon>Araneidae</taxon>
        <taxon>Araneus</taxon>
    </lineage>
</organism>
<dbReference type="EMBL" id="BGPR01020630">
    <property type="protein sequence ID" value="GBN85125.1"/>
    <property type="molecule type" value="Genomic_DNA"/>
</dbReference>
<gene>
    <name evidence="1" type="ORF">AVEN_103882_1</name>
</gene>
<evidence type="ECO:0000313" key="2">
    <source>
        <dbReference type="Proteomes" id="UP000499080"/>
    </source>
</evidence>
<name>A0A4Y2SCZ3_ARAVE</name>
<accession>A0A4Y2SCZ3</accession>
<dbReference type="OrthoDB" id="6430952at2759"/>
<proteinExistence type="predicted"/>
<dbReference type="InterPro" id="IPR016024">
    <property type="entry name" value="ARM-type_fold"/>
</dbReference>
<keyword evidence="2" id="KW-1185">Reference proteome</keyword>
<dbReference type="AlphaFoldDB" id="A0A4Y2SCZ3"/>
<dbReference type="SUPFAM" id="SSF48371">
    <property type="entry name" value="ARM repeat"/>
    <property type="match status" value="1"/>
</dbReference>
<dbReference type="Proteomes" id="UP000499080">
    <property type="component" value="Unassembled WGS sequence"/>
</dbReference>
<reference evidence="1 2" key="1">
    <citation type="journal article" date="2019" name="Sci. Rep.">
        <title>Orb-weaving spider Araneus ventricosus genome elucidates the spidroin gene catalogue.</title>
        <authorList>
            <person name="Kono N."/>
            <person name="Nakamura H."/>
            <person name="Ohtoshi R."/>
            <person name="Moran D.A.P."/>
            <person name="Shinohara A."/>
            <person name="Yoshida Y."/>
            <person name="Fujiwara M."/>
            <person name="Mori M."/>
            <person name="Tomita M."/>
            <person name="Arakawa K."/>
        </authorList>
    </citation>
    <scope>NUCLEOTIDE SEQUENCE [LARGE SCALE GENOMIC DNA]</scope>
</reference>
<evidence type="ECO:0000313" key="1">
    <source>
        <dbReference type="EMBL" id="GBN85125.1"/>
    </source>
</evidence>
<sequence length="121" mass="13474">MLRQTYGGDYMGEILEPMIDDIETPFKLLKEVLQPCITSEKASMLVSSILHCAVKRKANVSSPTFVRALVTAVHKCCLSGLLHQMFDVLYDGDVISVETLLEWEKSDDPNEAEGKGLPYIP</sequence>
<protein>
    <submittedName>
        <fullName evidence="1">Uncharacterized protein</fullName>
    </submittedName>
</protein>